<comment type="caution">
    <text evidence="2">The sequence shown here is derived from an EMBL/GenBank/DDBJ whole genome shotgun (WGS) entry which is preliminary data.</text>
</comment>
<feature type="compositionally biased region" description="Polar residues" evidence="1">
    <location>
        <begin position="178"/>
        <end position="187"/>
    </location>
</feature>
<name>A0AAN9ADR4_HALRR</name>
<dbReference type="AlphaFoldDB" id="A0AAN9ADR4"/>
<organism evidence="2 3">
    <name type="scientific">Halocaridina rubra</name>
    <name type="common">Hawaiian red shrimp</name>
    <dbReference type="NCBI Taxonomy" id="373956"/>
    <lineage>
        <taxon>Eukaryota</taxon>
        <taxon>Metazoa</taxon>
        <taxon>Ecdysozoa</taxon>
        <taxon>Arthropoda</taxon>
        <taxon>Crustacea</taxon>
        <taxon>Multicrustacea</taxon>
        <taxon>Malacostraca</taxon>
        <taxon>Eumalacostraca</taxon>
        <taxon>Eucarida</taxon>
        <taxon>Decapoda</taxon>
        <taxon>Pleocyemata</taxon>
        <taxon>Caridea</taxon>
        <taxon>Atyoidea</taxon>
        <taxon>Atyidae</taxon>
        <taxon>Halocaridina</taxon>
    </lineage>
</organism>
<sequence length="202" mass="21956">AADKVKSFLIMDRTFDLKDGTSVLGPVNPLLFVENQLSLPIDVTNTDVAELATTVVFVFRAAIELNKVFAKKKGDERSLVEDQKALYEQLASSLSAVGVDGRACLLRFICEAQSTRIKKLNLLGKMLATLLTPKEDSFLEEYNIAATIGRSGQCAGNYNKCAISLFNIFNYVRKSKSGENPKTSTKGSKMSANTSKASSKAT</sequence>
<dbReference type="Proteomes" id="UP001381693">
    <property type="component" value="Unassembled WGS sequence"/>
</dbReference>
<evidence type="ECO:0000313" key="3">
    <source>
        <dbReference type="Proteomes" id="UP001381693"/>
    </source>
</evidence>
<accession>A0AAN9ADR4</accession>
<gene>
    <name evidence="2" type="ORF">SK128_002863</name>
</gene>
<dbReference type="EMBL" id="JAXCGZ010005837">
    <property type="protein sequence ID" value="KAK7080647.1"/>
    <property type="molecule type" value="Genomic_DNA"/>
</dbReference>
<protein>
    <submittedName>
        <fullName evidence="2">Uncharacterized protein</fullName>
    </submittedName>
</protein>
<dbReference type="SMART" id="SM00718">
    <property type="entry name" value="DM4_12"/>
    <property type="match status" value="1"/>
</dbReference>
<keyword evidence="3" id="KW-1185">Reference proteome</keyword>
<proteinExistence type="predicted"/>
<dbReference type="Pfam" id="PF07841">
    <property type="entry name" value="DM4_12"/>
    <property type="match status" value="1"/>
</dbReference>
<dbReference type="PANTHER" id="PTHR21398">
    <property type="entry name" value="AGAP007094-PA"/>
    <property type="match status" value="1"/>
</dbReference>
<evidence type="ECO:0000313" key="2">
    <source>
        <dbReference type="EMBL" id="KAK7080647.1"/>
    </source>
</evidence>
<feature type="region of interest" description="Disordered" evidence="1">
    <location>
        <begin position="176"/>
        <end position="202"/>
    </location>
</feature>
<dbReference type="InterPro" id="IPR006631">
    <property type="entry name" value="DM4_12"/>
</dbReference>
<feature type="non-terminal residue" evidence="2">
    <location>
        <position position="1"/>
    </location>
</feature>
<dbReference type="PANTHER" id="PTHR21398:SF6">
    <property type="entry name" value="AGAP007094-PA"/>
    <property type="match status" value="1"/>
</dbReference>
<feature type="compositionally biased region" description="Low complexity" evidence="1">
    <location>
        <begin position="188"/>
        <end position="202"/>
    </location>
</feature>
<reference evidence="2 3" key="1">
    <citation type="submission" date="2023-11" db="EMBL/GenBank/DDBJ databases">
        <title>Halocaridina rubra genome assembly.</title>
        <authorList>
            <person name="Smith C."/>
        </authorList>
    </citation>
    <scope>NUCLEOTIDE SEQUENCE [LARGE SCALE GENOMIC DNA]</scope>
    <source>
        <strain evidence="2">EP-1</strain>
        <tissue evidence="2">Whole</tissue>
    </source>
</reference>
<evidence type="ECO:0000256" key="1">
    <source>
        <dbReference type="SAM" id="MobiDB-lite"/>
    </source>
</evidence>